<evidence type="ECO:0000313" key="10">
    <source>
        <dbReference type="Proteomes" id="UP000218231"/>
    </source>
</evidence>
<keyword evidence="3" id="KW-0418">Kinase</keyword>
<gene>
    <name evidence="9" type="ORF">WR25_23929</name>
</gene>
<sequence length="665" mass="72690">MFLRRIAWVQFRLFGSRPDLVISPKVRNALNQRRAVVALESTVITHGLPYPHNLGAATSLEEIIRSEDAEPATIAILNGKVHIGLEPDDLKRIAEAKNAIKVSKRDIAYALEKELVGGTTVAATMYLAHSAGIRVFSTGGVGGVHRGADQTFDISADLQELSQTPVCVVCAGVKSILDIGKTLEYLETHSVNCIVYSDKNVFPGFFTAETQYKGQLNTENLEEVAKIIESSSDLGLHAGTILACPIPNELQVDGDFIEKIIKDALEESKAKRIISQQVTPFILKRVNELSEGKSMKTNIELLKNNAKIASKLAKLLVGPRFHAAKQSEANGNDKRRPKVTVIGATILDYEAVTNEHVQNDGGSYAGKMEQRCGGVARNHADALTRLGCDVTLLSAIGNDALGEWIRKRCNHMNWDNVVVSNKFSTATYLSINVQGNINFGINSIGNVIYDISPEYIKKHEQSIAEADFVLIDGNISEEAIKQIAITSKYYNKKIWFEPTDYHKVNKIMDDDVLPQISIMSPNANEFMHFAQKCDVSVNPAIFTSPYHIGEFVLSNLKLLHSFDYLIVSLAQNGTAIIRKADDESYSFIGLPPPIQPDLIVSASGAGDSFNSGFLAAMLNGVPFDASPIVGQKCASLTLQTIEAVSTQITPKLISEIRSYSKNSPT</sequence>
<dbReference type="Gene3D" id="3.40.1790.10">
    <property type="entry name" value="Indigoidine synthase domain"/>
    <property type="match status" value="1"/>
</dbReference>
<reference evidence="9 10" key="1">
    <citation type="journal article" date="2017" name="Curr. Biol.">
        <title>Genome architecture and evolution of a unichromosomal asexual nematode.</title>
        <authorList>
            <person name="Fradin H."/>
            <person name="Zegar C."/>
            <person name="Gutwein M."/>
            <person name="Lucas J."/>
            <person name="Kovtun M."/>
            <person name="Corcoran D."/>
            <person name="Baugh L.R."/>
            <person name="Kiontke K."/>
            <person name="Gunsalus K."/>
            <person name="Fitch D.H."/>
            <person name="Piano F."/>
        </authorList>
    </citation>
    <scope>NUCLEOTIDE SEQUENCE [LARGE SCALE GENOMIC DNA]</scope>
    <source>
        <strain evidence="9">PF1309</strain>
    </source>
</reference>
<keyword evidence="10" id="KW-1185">Reference proteome</keyword>
<name>A0A2A2J9R8_9BILA</name>
<dbReference type="GO" id="GO:0016301">
    <property type="term" value="F:kinase activity"/>
    <property type="evidence" value="ECO:0007669"/>
    <property type="project" value="UniProtKB-KW"/>
</dbReference>
<evidence type="ECO:0000256" key="7">
    <source>
        <dbReference type="ARBA" id="ARBA00023295"/>
    </source>
</evidence>
<evidence type="ECO:0000256" key="1">
    <source>
        <dbReference type="ARBA" id="ARBA00022679"/>
    </source>
</evidence>
<dbReference type="InterPro" id="IPR022830">
    <property type="entry name" value="Indigdn_synthA-like"/>
</dbReference>
<protein>
    <recommendedName>
        <fullName evidence="8">Carbohydrate kinase PfkB domain-containing protein</fullName>
    </recommendedName>
</protein>
<dbReference type="GO" id="GO:0004730">
    <property type="term" value="F:pseudouridylate synthase activity"/>
    <property type="evidence" value="ECO:0007669"/>
    <property type="project" value="InterPro"/>
</dbReference>
<dbReference type="GO" id="GO:0046872">
    <property type="term" value="F:metal ion binding"/>
    <property type="evidence" value="ECO:0007669"/>
    <property type="project" value="UniProtKB-KW"/>
</dbReference>
<evidence type="ECO:0000256" key="6">
    <source>
        <dbReference type="ARBA" id="ARBA00023239"/>
    </source>
</evidence>
<keyword evidence="4" id="KW-0378">Hydrolase</keyword>
<proteinExistence type="inferred from homology"/>
<dbReference type="PROSITE" id="PS00583">
    <property type="entry name" value="PFKB_KINASES_1"/>
    <property type="match status" value="1"/>
</dbReference>
<dbReference type="CDD" id="cd01941">
    <property type="entry name" value="YeiC_kinase_like"/>
    <property type="match status" value="1"/>
</dbReference>
<dbReference type="InterPro" id="IPR002173">
    <property type="entry name" value="Carboh/pur_kinase_PfkB_CS"/>
</dbReference>
<evidence type="ECO:0000259" key="8">
    <source>
        <dbReference type="Pfam" id="PF00294"/>
    </source>
</evidence>
<dbReference type="GO" id="GO:0005737">
    <property type="term" value="C:cytoplasm"/>
    <property type="evidence" value="ECO:0007669"/>
    <property type="project" value="TreeGrafter"/>
</dbReference>
<organism evidence="9 10">
    <name type="scientific">Diploscapter pachys</name>
    <dbReference type="NCBI Taxonomy" id="2018661"/>
    <lineage>
        <taxon>Eukaryota</taxon>
        <taxon>Metazoa</taxon>
        <taxon>Ecdysozoa</taxon>
        <taxon>Nematoda</taxon>
        <taxon>Chromadorea</taxon>
        <taxon>Rhabditida</taxon>
        <taxon>Rhabditina</taxon>
        <taxon>Rhabditomorpha</taxon>
        <taxon>Rhabditoidea</taxon>
        <taxon>Rhabditidae</taxon>
        <taxon>Diploscapter</taxon>
    </lineage>
</organism>
<dbReference type="HAMAP" id="MF_01876">
    <property type="entry name" value="PsiMP_glycosidase"/>
    <property type="match status" value="1"/>
</dbReference>
<dbReference type="AlphaFoldDB" id="A0A2A2J9R8"/>
<keyword evidence="7" id="KW-0326">Glycosidase</keyword>
<evidence type="ECO:0000313" key="9">
    <source>
        <dbReference type="EMBL" id="PAV58385.1"/>
    </source>
</evidence>
<dbReference type="Pfam" id="PF00294">
    <property type="entry name" value="PfkB"/>
    <property type="match status" value="1"/>
</dbReference>
<dbReference type="SUPFAM" id="SSF110581">
    <property type="entry name" value="Indigoidine synthase A-like"/>
    <property type="match status" value="1"/>
</dbReference>
<dbReference type="EMBL" id="LIAE01010584">
    <property type="protein sequence ID" value="PAV58385.1"/>
    <property type="molecule type" value="Genomic_DNA"/>
</dbReference>
<dbReference type="PANTHER" id="PTHR42909:SF1">
    <property type="entry name" value="CARBOHYDRATE KINASE PFKB DOMAIN-CONTAINING PROTEIN"/>
    <property type="match status" value="1"/>
</dbReference>
<dbReference type="Proteomes" id="UP000218231">
    <property type="component" value="Unassembled WGS sequence"/>
</dbReference>
<accession>A0A2A2J9R8</accession>
<dbReference type="GO" id="GO:0006796">
    <property type="term" value="P:phosphate-containing compound metabolic process"/>
    <property type="evidence" value="ECO:0007669"/>
    <property type="project" value="UniProtKB-ARBA"/>
</dbReference>
<comment type="caution">
    <text evidence="9">The sequence shown here is derived from an EMBL/GenBank/DDBJ whole genome shotgun (WGS) entry which is preliminary data.</text>
</comment>
<evidence type="ECO:0000256" key="4">
    <source>
        <dbReference type="ARBA" id="ARBA00022801"/>
    </source>
</evidence>
<evidence type="ECO:0000256" key="2">
    <source>
        <dbReference type="ARBA" id="ARBA00022723"/>
    </source>
</evidence>
<dbReference type="PANTHER" id="PTHR42909">
    <property type="entry name" value="ZGC:136858"/>
    <property type="match status" value="1"/>
</dbReference>
<dbReference type="InterPro" id="IPR007342">
    <property type="entry name" value="PsuG"/>
</dbReference>
<keyword evidence="5" id="KW-0464">Manganese</keyword>
<dbReference type="InterPro" id="IPR011611">
    <property type="entry name" value="PfkB_dom"/>
</dbReference>
<dbReference type="InterPro" id="IPR029056">
    <property type="entry name" value="Ribokinase-like"/>
</dbReference>
<feature type="domain" description="Carbohydrate kinase PfkB" evidence="8">
    <location>
        <begin position="338"/>
        <end position="645"/>
    </location>
</feature>
<dbReference type="GO" id="GO:0016798">
    <property type="term" value="F:hydrolase activity, acting on glycosyl bonds"/>
    <property type="evidence" value="ECO:0007669"/>
    <property type="project" value="UniProtKB-KW"/>
</dbReference>
<keyword evidence="1" id="KW-0808">Transferase</keyword>
<dbReference type="STRING" id="2018661.A0A2A2J9R8"/>
<keyword evidence="2" id="KW-0479">Metal-binding</keyword>
<evidence type="ECO:0000256" key="3">
    <source>
        <dbReference type="ARBA" id="ARBA00022777"/>
    </source>
</evidence>
<evidence type="ECO:0000256" key="5">
    <source>
        <dbReference type="ARBA" id="ARBA00023211"/>
    </source>
</evidence>
<keyword evidence="6" id="KW-0456">Lyase</keyword>
<dbReference type="Gene3D" id="3.40.1190.20">
    <property type="match status" value="1"/>
</dbReference>
<dbReference type="OrthoDB" id="198885at2759"/>
<dbReference type="SUPFAM" id="SSF53613">
    <property type="entry name" value="Ribokinase-like"/>
    <property type="match status" value="1"/>
</dbReference>
<dbReference type="Pfam" id="PF04227">
    <property type="entry name" value="Indigoidine_A"/>
    <property type="match status" value="1"/>
</dbReference>